<gene>
    <name evidence="2" type="ORF">GCM10009433_04710</name>
</gene>
<dbReference type="EMBL" id="BAAAGG010000005">
    <property type="protein sequence ID" value="GAA0753061.1"/>
    <property type="molecule type" value="Genomic_DNA"/>
</dbReference>
<protein>
    <submittedName>
        <fullName evidence="2">GNAT family N-acetyltransferase</fullName>
    </submittedName>
</protein>
<dbReference type="InterPro" id="IPR000182">
    <property type="entry name" value="GNAT_dom"/>
</dbReference>
<dbReference type="CDD" id="cd04301">
    <property type="entry name" value="NAT_SF"/>
    <property type="match status" value="1"/>
</dbReference>
<proteinExistence type="predicted"/>
<dbReference type="Proteomes" id="UP001500185">
    <property type="component" value="Unassembled WGS sequence"/>
</dbReference>
<dbReference type="SUPFAM" id="SSF55729">
    <property type="entry name" value="Acyl-CoA N-acyltransferases (Nat)"/>
    <property type="match status" value="1"/>
</dbReference>
<accession>A0ABN1K2J4</accession>
<feature type="domain" description="N-acetyltransferase" evidence="1">
    <location>
        <begin position="1"/>
        <end position="143"/>
    </location>
</feature>
<dbReference type="RefSeq" id="WP_224453041.1">
    <property type="nucleotide sequence ID" value="NZ_JAIQYZ010000001.1"/>
</dbReference>
<dbReference type="Gene3D" id="3.40.630.30">
    <property type="match status" value="1"/>
</dbReference>
<reference evidence="2 3" key="1">
    <citation type="journal article" date="2019" name="Int. J. Syst. Evol. Microbiol.">
        <title>The Global Catalogue of Microorganisms (GCM) 10K type strain sequencing project: providing services to taxonomists for standard genome sequencing and annotation.</title>
        <authorList>
            <consortium name="The Broad Institute Genomics Platform"/>
            <consortium name="The Broad Institute Genome Sequencing Center for Infectious Disease"/>
            <person name="Wu L."/>
            <person name="Ma J."/>
        </authorList>
    </citation>
    <scope>NUCLEOTIDE SEQUENCE [LARGE SCALE GENOMIC DNA]</scope>
    <source>
        <strain evidence="2 3">JCM 16231</strain>
    </source>
</reference>
<comment type="caution">
    <text evidence="2">The sequence shown here is derived from an EMBL/GenBank/DDBJ whole genome shotgun (WGS) entry which is preliminary data.</text>
</comment>
<dbReference type="InterPro" id="IPR016181">
    <property type="entry name" value="Acyl_CoA_acyltransferase"/>
</dbReference>
<dbReference type="PROSITE" id="PS51186">
    <property type="entry name" value="GNAT"/>
    <property type="match status" value="1"/>
</dbReference>
<evidence type="ECO:0000259" key="1">
    <source>
        <dbReference type="PROSITE" id="PS51186"/>
    </source>
</evidence>
<dbReference type="Pfam" id="PF13673">
    <property type="entry name" value="Acetyltransf_10"/>
    <property type="match status" value="1"/>
</dbReference>
<keyword evidence="3" id="KW-1185">Reference proteome</keyword>
<sequence>MIRAYNRSDKIEVIQLFKLNTPQYFDASEEKGFVHYLDHDIEDYFVFESNRQIIGSGGVNLSSKEKSACLSYGMIHPDFQGQGIGRELTHFRINHLRRIPHIEEIVVRTSQHVFKFYEKMGFKIDHIEKDYWAKDFDLYQMKI</sequence>
<name>A0ABN1K2J4_9FLAO</name>
<evidence type="ECO:0000313" key="3">
    <source>
        <dbReference type="Proteomes" id="UP001500185"/>
    </source>
</evidence>
<evidence type="ECO:0000313" key="2">
    <source>
        <dbReference type="EMBL" id="GAA0753061.1"/>
    </source>
</evidence>
<organism evidence="2 3">
    <name type="scientific">Psychroflexus lacisalsi</name>
    <dbReference type="NCBI Taxonomy" id="503928"/>
    <lineage>
        <taxon>Bacteria</taxon>
        <taxon>Pseudomonadati</taxon>
        <taxon>Bacteroidota</taxon>
        <taxon>Flavobacteriia</taxon>
        <taxon>Flavobacteriales</taxon>
        <taxon>Flavobacteriaceae</taxon>
        <taxon>Psychroflexus</taxon>
    </lineage>
</organism>